<comment type="caution">
    <text evidence="11">The sequence shown here is derived from an EMBL/GenBank/DDBJ whole genome shotgun (WGS) entry which is preliminary data.</text>
</comment>
<dbReference type="GO" id="GO:0015174">
    <property type="term" value="F:basic amino acid transmembrane transporter activity"/>
    <property type="evidence" value="ECO:0007669"/>
    <property type="project" value="UniProtKB-ARBA"/>
</dbReference>
<dbReference type="PANTHER" id="PTHR16201:SF35">
    <property type="entry name" value="VACUOLAR AMINO ACID TRANSPORTER YPQ1-RELATED"/>
    <property type="match status" value="1"/>
</dbReference>
<dbReference type="PROSITE" id="PS51257">
    <property type="entry name" value="PROKAR_LIPOPROTEIN"/>
    <property type="match status" value="1"/>
</dbReference>
<evidence type="ECO:0000256" key="9">
    <source>
        <dbReference type="ARBA" id="ARBA00038039"/>
    </source>
</evidence>
<feature type="transmembrane region" description="Helical" evidence="10">
    <location>
        <begin position="69"/>
        <end position="94"/>
    </location>
</feature>
<dbReference type="GO" id="GO:0015101">
    <property type="term" value="F:organic cation transmembrane transporter activity"/>
    <property type="evidence" value="ECO:0007669"/>
    <property type="project" value="UniProtKB-ARBA"/>
</dbReference>
<evidence type="ECO:0000256" key="10">
    <source>
        <dbReference type="SAM" id="Phobius"/>
    </source>
</evidence>
<feature type="transmembrane region" description="Helical" evidence="10">
    <location>
        <begin position="212"/>
        <end position="232"/>
    </location>
</feature>
<keyword evidence="5" id="KW-0677">Repeat</keyword>
<dbReference type="InterPro" id="IPR006603">
    <property type="entry name" value="PQ-loop_rpt"/>
</dbReference>
<evidence type="ECO:0000313" key="11">
    <source>
        <dbReference type="EMBL" id="KAK5779105.1"/>
    </source>
</evidence>
<dbReference type="FunFam" id="1.20.1280.290:FF:000012">
    <property type="entry name" value="Vacuolar membrane PQ loop repeat protein"/>
    <property type="match status" value="1"/>
</dbReference>
<organism evidence="11 12">
    <name type="scientific">Arxiozyma heterogenica</name>
    <dbReference type="NCBI Taxonomy" id="278026"/>
    <lineage>
        <taxon>Eukaryota</taxon>
        <taxon>Fungi</taxon>
        <taxon>Dikarya</taxon>
        <taxon>Ascomycota</taxon>
        <taxon>Saccharomycotina</taxon>
        <taxon>Saccharomycetes</taxon>
        <taxon>Saccharomycetales</taxon>
        <taxon>Saccharomycetaceae</taxon>
        <taxon>Arxiozyma</taxon>
    </lineage>
</organism>
<gene>
    <name evidence="11" type="ORF">RI543_002990</name>
</gene>
<feature type="transmembrane region" description="Helical" evidence="10">
    <location>
        <begin position="358"/>
        <end position="379"/>
    </location>
</feature>
<evidence type="ECO:0000313" key="12">
    <source>
        <dbReference type="Proteomes" id="UP001306508"/>
    </source>
</evidence>
<proteinExistence type="inferred from homology"/>
<keyword evidence="4 10" id="KW-0812">Transmembrane</keyword>
<dbReference type="FunFam" id="1.20.1280.290:FF:000011">
    <property type="entry name" value="PQ loop repeat protein"/>
    <property type="match status" value="1"/>
</dbReference>
<keyword evidence="12" id="KW-1185">Reference proteome</keyword>
<keyword evidence="2" id="KW-0813">Transport</keyword>
<evidence type="ECO:0000256" key="5">
    <source>
        <dbReference type="ARBA" id="ARBA00022737"/>
    </source>
</evidence>
<accession>A0AAN7WGD8</accession>
<feature type="transmembrane region" description="Helical" evidence="10">
    <location>
        <begin position="45"/>
        <end position="63"/>
    </location>
</feature>
<evidence type="ECO:0000256" key="2">
    <source>
        <dbReference type="ARBA" id="ARBA00022448"/>
    </source>
</evidence>
<keyword evidence="7 10" id="KW-1133">Transmembrane helix</keyword>
<evidence type="ECO:0000256" key="7">
    <source>
        <dbReference type="ARBA" id="ARBA00022989"/>
    </source>
</evidence>
<evidence type="ECO:0000256" key="1">
    <source>
        <dbReference type="ARBA" id="ARBA00004128"/>
    </source>
</evidence>
<dbReference type="Gene3D" id="1.20.1280.290">
    <property type="match status" value="2"/>
</dbReference>
<evidence type="ECO:0000256" key="8">
    <source>
        <dbReference type="ARBA" id="ARBA00023136"/>
    </source>
</evidence>
<dbReference type="GO" id="GO:0034490">
    <property type="term" value="P:basic amino acid transmembrane import into vacuole"/>
    <property type="evidence" value="ECO:0007669"/>
    <property type="project" value="UniProtKB-ARBA"/>
</dbReference>
<keyword evidence="8 10" id="KW-0472">Membrane</keyword>
<dbReference type="GO" id="GO:0000329">
    <property type="term" value="C:fungal-type vacuole membrane"/>
    <property type="evidence" value="ECO:0007669"/>
    <property type="project" value="UniProtKB-ARBA"/>
</dbReference>
<sequence length="397" mass="44754">MKLAPIVFNNENFSGLMGSISIACWVIVFVPQIYENFYRSSAEGLSLLFIVLWLAGDVFNLVGAMMQHLLVTMIILAAYYTLADIILLIQCLWYNRSSSMDPILNITNTTTNVNNSTEYNHAHSSNNIDPIHFSPATPINENVLHDVFHEDQPLLIPSRRASHSNSYQSLDNQLHNNESINNQGNSNIYNNNNFNTNDNGIELEQSLDKGNYLNDIIIVSLVIFAGFISWYIPYCNNYYNKKNIYNATITYSNYIIKSKFSIFSLSQNNTNSDADTLLHINNANDIEVNILAQVFGYLSALLYLGSRIPQILLNFKRKSCEGISFLFFLFACLGNTTFITSVIAISLDPKYLLINASWLIGSSGTLIMDFIIFGQFFLYGRGKTEKTLETISGIEDA</sequence>
<comment type="similarity">
    <text evidence="9">Belongs to the laat-1 family.</text>
</comment>
<evidence type="ECO:0000256" key="3">
    <source>
        <dbReference type="ARBA" id="ARBA00022554"/>
    </source>
</evidence>
<name>A0AAN7WGD8_9SACH</name>
<reference evidence="12" key="1">
    <citation type="submission" date="2023-07" db="EMBL/GenBank/DDBJ databases">
        <title>A draft genome of Kazachstania heterogenica Y-27499.</title>
        <authorList>
            <person name="Donic C."/>
            <person name="Kralova J.S."/>
            <person name="Fidel L."/>
            <person name="Ben-Dor S."/>
            <person name="Jung S."/>
        </authorList>
    </citation>
    <scope>NUCLEOTIDE SEQUENCE [LARGE SCALE GENOMIC DNA]</scope>
    <source>
        <strain evidence="12">Y27499</strain>
    </source>
</reference>
<dbReference type="SMART" id="SM00679">
    <property type="entry name" value="CTNS"/>
    <property type="match status" value="2"/>
</dbReference>
<dbReference type="PANTHER" id="PTHR16201">
    <property type="entry name" value="SEVEN TRANSMEMBRANE PROTEIN 1-RELATED"/>
    <property type="match status" value="1"/>
</dbReference>
<dbReference type="GO" id="GO:0015179">
    <property type="term" value="F:L-amino acid transmembrane transporter activity"/>
    <property type="evidence" value="ECO:0007669"/>
    <property type="project" value="UniProtKB-ARBA"/>
</dbReference>
<comment type="subcellular location">
    <subcellularLocation>
        <location evidence="1">Vacuole membrane</location>
        <topology evidence="1">Multi-pass membrane protein</topology>
    </subcellularLocation>
</comment>
<dbReference type="AlphaFoldDB" id="A0AAN7WGD8"/>
<keyword evidence="6" id="KW-0029">Amino-acid transport</keyword>
<dbReference type="Proteomes" id="UP001306508">
    <property type="component" value="Unassembled WGS sequence"/>
</dbReference>
<feature type="transmembrane region" description="Helical" evidence="10">
    <location>
        <begin position="12"/>
        <end position="33"/>
    </location>
</feature>
<dbReference type="GO" id="GO:0034488">
    <property type="term" value="P:basic amino acid transmembrane export from vacuole"/>
    <property type="evidence" value="ECO:0007669"/>
    <property type="project" value="UniProtKB-ARBA"/>
</dbReference>
<dbReference type="Pfam" id="PF04193">
    <property type="entry name" value="PQ-loop"/>
    <property type="match status" value="2"/>
</dbReference>
<keyword evidence="3" id="KW-0926">Vacuole</keyword>
<evidence type="ECO:0000256" key="4">
    <source>
        <dbReference type="ARBA" id="ARBA00022692"/>
    </source>
</evidence>
<protein>
    <submittedName>
        <fullName evidence="11">Uncharacterized protein</fullName>
    </submittedName>
</protein>
<evidence type="ECO:0000256" key="6">
    <source>
        <dbReference type="ARBA" id="ARBA00022970"/>
    </source>
</evidence>
<dbReference type="EMBL" id="JAWIZZ010000047">
    <property type="protein sequence ID" value="KAK5779105.1"/>
    <property type="molecule type" value="Genomic_DNA"/>
</dbReference>
<dbReference type="InterPro" id="IPR051415">
    <property type="entry name" value="LAAT-1"/>
</dbReference>
<feature type="transmembrane region" description="Helical" evidence="10">
    <location>
        <begin position="325"/>
        <end position="346"/>
    </location>
</feature>